<sequence>MKVPEVDCWARHLLHLTAVYARGLSIHILSPQRAAAERKGFPAIPFTFRTQSHPQGQEVLQLSFTPISLEFSKSVLSLSQRTEKTCSFSDRRTFVVQQVALTDSCCALCQLKNQAAVGFLFMRGDVEVPSEKCVRHP</sequence>
<accession>A0A4Y2SYC9</accession>
<dbReference type="EMBL" id="BGPR01024512">
    <property type="protein sequence ID" value="GBN92653.1"/>
    <property type="molecule type" value="Genomic_DNA"/>
</dbReference>
<name>A0A4Y2SYC9_ARAVE</name>
<comment type="caution">
    <text evidence="1">The sequence shown here is derived from an EMBL/GenBank/DDBJ whole genome shotgun (WGS) entry which is preliminary data.</text>
</comment>
<gene>
    <name evidence="1" type="ORF">AVEN_98847_1</name>
</gene>
<proteinExistence type="predicted"/>
<dbReference type="AlphaFoldDB" id="A0A4Y2SYC9"/>
<keyword evidence="2" id="KW-1185">Reference proteome</keyword>
<reference evidence="1 2" key="1">
    <citation type="journal article" date="2019" name="Sci. Rep.">
        <title>Orb-weaving spider Araneus ventricosus genome elucidates the spidroin gene catalogue.</title>
        <authorList>
            <person name="Kono N."/>
            <person name="Nakamura H."/>
            <person name="Ohtoshi R."/>
            <person name="Moran D.A.P."/>
            <person name="Shinohara A."/>
            <person name="Yoshida Y."/>
            <person name="Fujiwara M."/>
            <person name="Mori M."/>
            <person name="Tomita M."/>
            <person name="Arakawa K."/>
        </authorList>
    </citation>
    <scope>NUCLEOTIDE SEQUENCE [LARGE SCALE GENOMIC DNA]</scope>
</reference>
<evidence type="ECO:0000313" key="1">
    <source>
        <dbReference type="EMBL" id="GBN92653.1"/>
    </source>
</evidence>
<organism evidence="1 2">
    <name type="scientific">Araneus ventricosus</name>
    <name type="common">Orbweaver spider</name>
    <name type="synonym">Epeira ventricosa</name>
    <dbReference type="NCBI Taxonomy" id="182803"/>
    <lineage>
        <taxon>Eukaryota</taxon>
        <taxon>Metazoa</taxon>
        <taxon>Ecdysozoa</taxon>
        <taxon>Arthropoda</taxon>
        <taxon>Chelicerata</taxon>
        <taxon>Arachnida</taxon>
        <taxon>Araneae</taxon>
        <taxon>Araneomorphae</taxon>
        <taxon>Entelegynae</taxon>
        <taxon>Araneoidea</taxon>
        <taxon>Araneidae</taxon>
        <taxon>Araneus</taxon>
    </lineage>
</organism>
<protein>
    <submittedName>
        <fullName evidence="1">Uncharacterized protein</fullName>
    </submittedName>
</protein>
<evidence type="ECO:0000313" key="2">
    <source>
        <dbReference type="Proteomes" id="UP000499080"/>
    </source>
</evidence>
<dbReference type="Proteomes" id="UP000499080">
    <property type="component" value="Unassembled WGS sequence"/>
</dbReference>